<dbReference type="VEuPathDB" id="FungiDB:jhhlp_002700"/>
<reference evidence="7 8" key="1">
    <citation type="journal article" date="2017" name="G3 (Bethesda)">
        <title>First Draft Genome Sequence of the Pathogenic Fungus Lomentospora prolificans (Formerly Scedosporium prolificans).</title>
        <authorList>
            <person name="Luo R."/>
            <person name="Zimin A."/>
            <person name="Workman R."/>
            <person name="Fan Y."/>
            <person name="Pertea G."/>
            <person name="Grossman N."/>
            <person name="Wear M.P."/>
            <person name="Jia B."/>
            <person name="Miller H."/>
            <person name="Casadevall A."/>
            <person name="Timp W."/>
            <person name="Zhang S.X."/>
            <person name="Salzberg S.L."/>
        </authorList>
    </citation>
    <scope>NUCLEOTIDE SEQUENCE [LARGE SCALE GENOMIC DNA]</scope>
    <source>
        <strain evidence="7 8">JHH-5317</strain>
    </source>
</reference>
<dbReference type="Gene3D" id="3.60.130.10">
    <property type="entry name" value="Clavaminate synthase-like"/>
    <property type="match status" value="1"/>
</dbReference>
<evidence type="ECO:0000256" key="4">
    <source>
        <dbReference type="ARBA" id="ARBA00023002"/>
    </source>
</evidence>
<dbReference type="Proteomes" id="UP000233524">
    <property type="component" value="Unassembled WGS sequence"/>
</dbReference>
<dbReference type="Pfam" id="PF02668">
    <property type="entry name" value="TauD"/>
    <property type="match status" value="1"/>
</dbReference>
<keyword evidence="2" id="KW-0479">Metal-binding</keyword>
<dbReference type="InterPro" id="IPR042098">
    <property type="entry name" value="TauD-like_sf"/>
</dbReference>
<gene>
    <name evidence="7" type="ORF">jhhlp_002700</name>
</gene>
<dbReference type="GO" id="GO:0046872">
    <property type="term" value="F:metal ion binding"/>
    <property type="evidence" value="ECO:0007669"/>
    <property type="project" value="UniProtKB-KW"/>
</dbReference>
<feature type="domain" description="TauD/TfdA-like" evidence="6">
    <location>
        <begin position="10"/>
        <end position="299"/>
    </location>
</feature>
<dbReference type="AlphaFoldDB" id="A0A2N3NF01"/>
<dbReference type="OrthoDB" id="5818554at2759"/>
<dbReference type="InterPro" id="IPR051178">
    <property type="entry name" value="TfdA_dioxygenase"/>
</dbReference>
<comment type="similarity">
    <text evidence="1">Belongs to the TfdA dioxygenase family.</text>
</comment>
<keyword evidence="3" id="KW-0223">Dioxygenase</keyword>
<dbReference type="GO" id="GO:0051213">
    <property type="term" value="F:dioxygenase activity"/>
    <property type="evidence" value="ECO:0007669"/>
    <property type="project" value="UniProtKB-KW"/>
</dbReference>
<dbReference type="InterPro" id="IPR003819">
    <property type="entry name" value="TauD/TfdA-like"/>
</dbReference>
<dbReference type="EMBL" id="NLAX01000008">
    <property type="protein sequence ID" value="PKS10942.1"/>
    <property type="molecule type" value="Genomic_DNA"/>
</dbReference>
<dbReference type="SUPFAM" id="SSF51197">
    <property type="entry name" value="Clavaminate synthase-like"/>
    <property type="match status" value="1"/>
</dbReference>
<dbReference type="STRING" id="41688.A0A2N3NF01"/>
<dbReference type="PANTHER" id="PTHR43779:SF3">
    <property type="entry name" value="(3R)-3-[(CARBOXYMETHYL)AMINO]FATTY ACID OXYGENASE_DECARBOXYLASE"/>
    <property type="match status" value="1"/>
</dbReference>
<protein>
    <recommendedName>
        <fullName evidence="6">TauD/TfdA-like domain-containing protein</fullName>
    </recommendedName>
</protein>
<evidence type="ECO:0000313" key="8">
    <source>
        <dbReference type="Proteomes" id="UP000233524"/>
    </source>
</evidence>
<dbReference type="InParanoid" id="A0A2N3NF01"/>
<organism evidence="7 8">
    <name type="scientific">Lomentospora prolificans</name>
    <dbReference type="NCBI Taxonomy" id="41688"/>
    <lineage>
        <taxon>Eukaryota</taxon>
        <taxon>Fungi</taxon>
        <taxon>Dikarya</taxon>
        <taxon>Ascomycota</taxon>
        <taxon>Pezizomycotina</taxon>
        <taxon>Sordariomycetes</taxon>
        <taxon>Hypocreomycetidae</taxon>
        <taxon>Microascales</taxon>
        <taxon>Microascaceae</taxon>
        <taxon>Lomentospora</taxon>
    </lineage>
</organism>
<sequence>MSGFKHFEAHPLHPTFAAELRGIDWPNINSEVIDEIRAAVDKASRFQFLSYGVCVLRNTGLDDDGHVEFSKSFGDLDNIKRFIHKGRKMRYSHYELFDASNLDENNELLDPNSARAHANRGNGIFHSDSSYNPRRASYSLLRATTLPPPGTGGATEFGDSRSAFDDLPEPLKSTLLSKNYVGAHTFAQSRKLGSPEFFSDLVPSTFPMARHRVVQLHEQSGRMTLYVGAHLHHIEGLDEKESEELREYLKNWVAQDKYRVSVEWEQPGDIVIWDNRSTVHRAKGGEFEGKYKRDLRRTTVHDDGEGAWGLNETAEGFPSFNMGEKKLGGVEPAAPRAVVA</sequence>
<evidence type="ECO:0000256" key="3">
    <source>
        <dbReference type="ARBA" id="ARBA00022964"/>
    </source>
</evidence>
<evidence type="ECO:0000256" key="2">
    <source>
        <dbReference type="ARBA" id="ARBA00022723"/>
    </source>
</evidence>
<proteinExistence type="inferred from homology"/>
<dbReference type="PANTHER" id="PTHR43779">
    <property type="entry name" value="DIOXYGENASE RV0097-RELATED"/>
    <property type="match status" value="1"/>
</dbReference>
<evidence type="ECO:0000256" key="1">
    <source>
        <dbReference type="ARBA" id="ARBA00005896"/>
    </source>
</evidence>
<evidence type="ECO:0000259" key="6">
    <source>
        <dbReference type="Pfam" id="PF02668"/>
    </source>
</evidence>
<accession>A0A2N3NF01</accession>
<evidence type="ECO:0000313" key="7">
    <source>
        <dbReference type="EMBL" id="PKS10942.1"/>
    </source>
</evidence>
<keyword evidence="5" id="KW-0408">Iron</keyword>
<keyword evidence="4" id="KW-0560">Oxidoreductase</keyword>
<keyword evidence="8" id="KW-1185">Reference proteome</keyword>
<comment type="caution">
    <text evidence="7">The sequence shown here is derived from an EMBL/GenBank/DDBJ whole genome shotgun (WGS) entry which is preliminary data.</text>
</comment>
<name>A0A2N3NF01_9PEZI</name>
<evidence type="ECO:0000256" key="5">
    <source>
        <dbReference type="ARBA" id="ARBA00023004"/>
    </source>
</evidence>